<name>A0A498IFQ1_MALDO</name>
<dbReference type="GO" id="GO:2000762">
    <property type="term" value="P:regulation of phenylpropanoid metabolic process"/>
    <property type="evidence" value="ECO:0007669"/>
    <property type="project" value="InterPro"/>
</dbReference>
<feature type="transmembrane region" description="Helical" evidence="2">
    <location>
        <begin position="2407"/>
        <end position="2429"/>
    </location>
</feature>
<dbReference type="STRING" id="3750.A0A498IFQ1"/>
<dbReference type="PANTHER" id="PTHR33739">
    <property type="entry name" value="OS07G0681500 PROTEIN"/>
    <property type="match status" value="1"/>
</dbReference>
<evidence type="ECO:0000256" key="2">
    <source>
        <dbReference type="SAM" id="Phobius"/>
    </source>
</evidence>
<feature type="region of interest" description="Disordered" evidence="1">
    <location>
        <begin position="818"/>
        <end position="839"/>
    </location>
</feature>
<comment type="caution">
    <text evidence="3">The sequence shown here is derived from an EMBL/GenBank/DDBJ whole genome shotgun (WGS) entry which is preliminary data.</text>
</comment>
<dbReference type="PANTHER" id="PTHR33739:SF5">
    <property type="entry name" value="MEDIATOR OF RNA POLYMERASE II TRANSCRIPTION SUBUNIT 33A"/>
    <property type="match status" value="1"/>
</dbReference>
<dbReference type="Proteomes" id="UP000290289">
    <property type="component" value="Chromosome 13"/>
</dbReference>
<evidence type="ECO:0000313" key="4">
    <source>
        <dbReference type="Proteomes" id="UP000290289"/>
    </source>
</evidence>
<accession>A0A498IFQ1</accession>
<feature type="transmembrane region" description="Helical" evidence="2">
    <location>
        <begin position="2245"/>
        <end position="2266"/>
    </location>
</feature>
<sequence>MEGSFRGSLWGSVVELTKGAQQKGSDPQLWVIQLSSNLNSMGVSLPSVELANVLVSHICWENNVPIAWKFLEKALMLKIVPPMLVLALLSQRVIPSRRSQPVAYRLYMELLKRHIFTLKSQINGPNYQIIMKSIESVLHLSWNFGFPASDPGILVVEFLFSIVWQLVDASLDDEGFLNCTLEKKSKWAIEPQEMEIDCEGSYYVKRSEHNEILLEANTVMAIEIIGQFLQNNATSRILDLARRNLPVHWTSFTQRLQMLASNSLALRNSKTLTAEALINLTSDGRMVLPRECKTTSLLKYHAVMAYRSLTSAGLCHGASRSALWLPLDLVLEDAMDGYQVDATSAVEVITGLVKTLRAINSTSWHDTFLGLWIAALRLVQRERYPIEGPVPRLDTRLCMLLSITTLVVADLIEEEEIAPTNKNECGSINRWKEKEVLGQRRNDLVSSLQTLGDYQGLLTPPQSVVSAANQAAAKAILILSGVSAGSRYFECITGNMRHLIVEACIARSLLDTSAYSWPGYVNGRINQLPQGVPTQGLDWPSFMLGAMLTPAMANSLVSSPASSFAELEKVFEVAVNGSNGEKISAATVLCGASLIRGWNIQEHTAHFIIRLLSPPVPADYSGDDSHLIGYAPMLNVLIVGIASVDCVQIFSLHGLVPQLACSLMPICEVFGSCVPNVSWTLSTGEQISAHAVFSNAFTLLLKLWRFNHPPLEHGVGDVPTVASRLTPEYLLSVRNSYLVSSGSAHQDRNKRRLSAVASSSSPEPVFVDSFPKLKVWYRQHQACIASTLSGLVHGTPVHQIVDGLLNMMFTKINRGSQSISSVNSPSSSSSGPGNEDSSLRPKLPAWDILEAIPFVVDAALTACAHGKLSPRELATGLKDLADFLPASLATIVSYFSAEVTRGIWKPVFMNGTDWPSPAVNLSYVEEQIKKILAATGVHVPSLAAGGSSPATLPMPLAAFVSLTITYKIDRASERFLSLAGPTLECLAAGCPWPCMPIVASLWTQKAKRWSDFLVFSASRTVFLQNSDSMVQLLKSCFTATLGLNATPISSSGGVGALLGHGFGSHFCGGISPVAPGILYLRVYRSITDIVFMTEEIVTILMHSVREIACSARPKERLEKSKTTRNPMRYQQVSLDGAMSRVKQAASLGASLVWLTGGLCLVQSLITETLPSWFISTHGSEQEQGSEGMVPMLCGYALAYFAVLCGAFAWGIDSSSSASKRRPKILHIHMEFLASALDGKISLGCDSATWRAYVSGFVTLMVGCTPHWVLEVDVDVLKRLSNGLRQWNEEELALALLGIGGVGTMGAAAELIVENEILWDVVIMQTKEAQEKGSDPLLWSIEVSSNLASAGVSLPSIELADVLVSHICWENNVPIMWKFLEKALVFNMVPSMLVLALLSSRVIPNRRVQPIAYRLYMELLKRHAFSLKSQIKGPSYQQVMISIDTILNLSQTFGLQTTEAGTTVVAFIFSTVWQLLDSSLDDEGLLELAPEKKSIWPTKPQDMDIDGLENHHEERNEQYERLQSRNTVMAIELIAEFLQNLLTSKILNLAKRNMLQHWEAFVKRLQVLAEKSSALKNTKLTSPEELLKLASNICMSSQKSKLRSVHKCHSIMDSSDGICHGTGRSTIWLPLDLVLEDALNATQINATSSIEVITGLMKVLQAINCATWHDTFLGLWIAALRLVQREREPLESPFPHLESRLCMLLSITTLVVAGLIEEDESAKVDTTEYSFANHSRRQKVTGKSRDDLVSSLQMLGNFIGLLAPPRSVVSAANRAAAKAMFFISGTRVESAHLDCISTNDSSTDCSGNMRHLIVEACIARNLIDTSAYFWPGYVKGGINGMPSNIPADKVPGWSSLMQGAELTPLLTKELISIPAPRLLSPPCPANYSGSGSGSHLIGYAPFLNALVVGISSIDCIKIFSLLGMVPQLACSVMAICETFGSCVPNETWSSTPGTETSAHAVFSNGFTLILKLWRFNHCFSDQLGYVPTVQSNLTPEYFLLVRNSHLVSSEKVRQDPEKRRLAAVSSSSSAQPIFIDSFPKLKAWYMQHNACIASTPPGLTHGNAIHRHVDELLNMMFKDKEQGRDSNASVSGSPSKEADEDTYLRNSAAWDILAAVPFVADAALTACNHGRLTPRKLATGLKVLVDFLPASLGTIVSYLSAEIRRGVWKPAYMNGTDWPCPDANLPNIVEKIKIIVAATSVDVPSTAHSEGNCQATLPLPLAALVSLTITYKTDRDSKRYLDLCTVAMASIAAGCPWPCMPIVFSLWTQKAKRWGNHFVFSASRAVFLQHPNALIQVLKSCFTATLGLQSSPLSYNGGIGALLAHGIGSHIHGRVSPVAPGILYLHVYPYLSDIVFLNKEIVSLMMYSVSEITGGQVPTERCKRLKAAKNAMIKGQYHMASNLTRGKLMASLAASLVWLSGGLDLVQSLFKEFLPSWFVSIHSFRQDGESNGDAWLRGYVLAYFASLCGGFVWGIDSSSWGSKRRPKILGTHMEFLASALDGQISLGCDQITWRAYVLGFMSLMVVCMPTWMLDVDVDALKRISKRLRQWNEEELALDLLGIGGVDFMGAAAEMIIESEP</sequence>
<reference evidence="3 4" key="1">
    <citation type="submission" date="2018-10" db="EMBL/GenBank/DDBJ databases">
        <title>A high-quality apple genome assembly.</title>
        <authorList>
            <person name="Hu J."/>
        </authorList>
    </citation>
    <scope>NUCLEOTIDE SEQUENCE [LARGE SCALE GENOMIC DNA]</scope>
    <source>
        <strain evidence="4">cv. HFTH1</strain>
        <tissue evidence="3">Young leaf</tissue>
    </source>
</reference>
<dbReference type="EMBL" id="RDQH01000339">
    <property type="protein sequence ID" value="RXH80351.1"/>
    <property type="molecule type" value="Genomic_DNA"/>
</dbReference>
<keyword evidence="2" id="KW-0812">Transmembrane</keyword>
<dbReference type="GO" id="GO:0016592">
    <property type="term" value="C:mediator complex"/>
    <property type="evidence" value="ECO:0007669"/>
    <property type="project" value="InterPro"/>
</dbReference>
<evidence type="ECO:0000256" key="1">
    <source>
        <dbReference type="SAM" id="MobiDB-lite"/>
    </source>
</evidence>
<keyword evidence="2" id="KW-0472">Membrane</keyword>
<organism evidence="3 4">
    <name type="scientific">Malus domestica</name>
    <name type="common">Apple</name>
    <name type="synonym">Pyrus malus</name>
    <dbReference type="NCBI Taxonomy" id="3750"/>
    <lineage>
        <taxon>Eukaryota</taxon>
        <taxon>Viridiplantae</taxon>
        <taxon>Streptophyta</taxon>
        <taxon>Embryophyta</taxon>
        <taxon>Tracheophyta</taxon>
        <taxon>Spermatophyta</taxon>
        <taxon>Magnoliopsida</taxon>
        <taxon>eudicotyledons</taxon>
        <taxon>Gunneridae</taxon>
        <taxon>Pentapetalae</taxon>
        <taxon>rosids</taxon>
        <taxon>fabids</taxon>
        <taxon>Rosales</taxon>
        <taxon>Rosaceae</taxon>
        <taxon>Amygdaloideae</taxon>
        <taxon>Maleae</taxon>
        <taxon>Malus</taxon>
    </lineage>
</organism>
<evidence type="ECO:0008006" key="5">
    <source>
        <dbReference type="Google" id="ProtNLM"/>
    </source>
</evidence>
<feature type="transmembrane region" description="Helical" evidence="2">
    <location>
        <begin position="2514"/>
        <end position="2534"/>
    </location>
</feature>
<dbReference type="InterPro" id="IPR039638">
    <property type="entry name" value="MED33A/B"/>
</dbReference>
<feature type="transmembrane region" description="Helical" evidence="2">
    <location>
        <begin position="2453"/>
        <end position="2474"/>
    </location>
</feature>
<keyword evidence="2" id="KW-1133">Transmembrane helix</keyword>
<keyword evidence="4" id="KW-1185">Reference proteome</keyword>
<proteinExistence type="predicted"/>
<protein>
    <recommendedName>
        <fullName evidence="5">Mediator of RNA polymerase II transcription subunit 33A</fullName>
    </recommendedName>
</protein>
<gene>
    <name evidence="3" type="ORF">DVH24_041498</name>
</gene>
<feature type="compositionally biased region" description="Low complexity" evidence="1">
    <location>
        <begin position="818"/>
        <end position="836"/>
    </location>
</feature>
<evidence type="ECO:0000313" key="3">
    <source>
        <dbReference type="EMBL" id="RXH80351.1"/>
    </source>
</evidence>